<dbReference type="InterPro" id="IPR023213">
    <property type="entry name" value="CAT-like_dom_sf"/>
</dbReference>
<dbReference type="RefSeq" id="XP_033688562.1">
    <property type="nucleotide sequence ID" value="XM_033828198.1"/>
</dbReference>
<dbReference type="PANTHER" id="PTHR28037">
    <property type="entry name" value="ALCOHOL O-ACETYLTRANSFERASE 1-RELATED"/>
    <property type="match status" value="1"/>
</dbReference>
<evidence type="ECO:0000313" key="2">
    <source>
        <dbReference type="Proteomes" id="UP000800094"/>
    </source>
</evidence>
<proteinExistence type="predicted"/>
<dbReference type="PANTHER" id="PTHR28037:SF1">
    <property type="entry name" value="ALCOHOL O-ACETYLTRANSFERASE 1-RELATED"/>
    <property type="match status" value="1"/>
</dbReference>
<evidence type="ECO:0008006" key="3">
    <source>
        <dbReference type="Google" id="ProtNLM"/>
    </source>
</evidence>
<dbReference type="EMBL" id="ML987191">
    <property type="protein sequence ID" value="KAF2253558.1"/>
    <property type="molecule type" value="Genomic_DNA"/>
</dbReference>
<dbReference type="GeneID" id="54581528"/>
<dbReference type="Proteomes" id="UP000800094">
    <property type="component" value="Unassembled WGS sequence"/>
</dbReference>
<sequence length="584" mass="65357">MAPQKEKEHEQEHWLSRYASNYHAWRTEQPLRGGKKVFTRPLGLVEYSFDTDGSDYGGRADMNALFTLEIAHCLPSNEAFRRRIALAWASLRLQHVMLMSRVREDEKSGTKRFVVDVPRSAEEAVEQAMRGIVWVEDFVDGEVDGVELHRHCLNVGRVIEPETCLSKLHVLPLVELPGGRTFELRFLIVMAHQISDGLAAYNWFSHFVRILNMSAREIEREIEWFREEGRMRARLPPAQEDLYPRIAGNKARQRWFWAIMRVLRHVRKTLPPTFTNPLRRSERLPQAPALRPTFSKLFDYSVASKPPMNSGHCSVALSKAASTRLIALCRSINASIGAGCFALAGLSMMELHESLHPNIPLPQRHAFAASFPLNPRAFFGFNTPADSCMLAFSDGIVMPFLTSSLPVEGRFKLIARQANRGLRAYQKRLKGRETSGGLLDPHSPGRLLANGYLFQLERVESKLPPSRRTGINPQGALPAKTFMAGATCGVSSVGSTAAFFKPGMYDLGQVGRGEGTKDFSADFRGLKMGVRARENEFLVGSSTDADGIVGFGVSYDANAISEQAAEMWAEKIRSLLEVEDRPKL</sequence>
<gene>
    <name evidence="1" type="ORF">BU26DRAFT_515893</name>
</gene>
<dbReference type="InterPro" id="IPR052058">
    <property type="entry name" value="Alcohol_O-acetyltransferase"/>
</dbReference>
<keyword evidence="2" id="KW-1185">Reference proteome</keyword>
<dbReference type="AlphaFoldDB" id="A0A6A6ITR3"/>
<reference evidence="1" key="1">
    <citation type="journal article" date="2020" name="Stud. Mycol.">
        <title>101 Dothideomycetes genomes: a test case for predicting lifestyles and emergence of pathogens.</title>
        <authorList>
            <person name="Haridas S."/>
            <person name="Albert R."/>
            <person name="Binder M."/>
            <person name="Bloem J."/>
            <person name="Labutti K."/>
            <person name="Salamov A."/>
            <person name="Andreopoulos B."/>
            <person name="Baker S."/>
            <person name="Barry K."/>
            <person name="Bills G."/>
            <person name="Bluhm B."/>
            <person name="Cannon C."/>
            <person name="Castanera R."/>
            <person name="Culley D."/>
            <person name="Daum C."/>
            <person name="Ezra D."/>
            <person name="Gonzalez J."/>
            <person name="Henrissat B."/>
            <person name="Kuo A."/>
            <person name="Liang C."/>
            <person name="Lipzen A."/>
            <person name="Lutzoni F."/>
            <person name="Magnuson J."/>
            <person name="Mondo S."/>
            <person name="Nolan M."/>
            <person name="Ohm R."/>
            <person name="Pangilinan J."/>
            <person name="Park H.-J."/>
            <person name="Ramirez L."/>
            <person name="Alfaro M."/>
            <person name="Sun H."/>
            <person name="Tritt A."/>
            <person name="Yoshinaga Y."/>
            <person name="Zwiers L.-H."/>
            <person name="Turgeon B."/>
            <person name="Goodwin S."/>
            <person name="Spatafora J."/>
            <person name="Crous P."/>
            <person name="Grigoriev I."/>
        </authorList>
    </citation>
    <scope>NUCLEOTIDE SEQUENCE</scope>
    <source>
        <strain evidence="1">CBS 122368</strain>
    </source>
</reference>
<name>A0A6A6ITR3_9PLEO</name>
<protein>
    <recommendedName>
        <fullName evidence="3">Condensation domain-containing protein</fullName>
    </recommendedName>
</protein>
<evidence type="ECO:0000313" key="1">
    <source>
        <dbReference type="EMBL" id="KAF2253558.1"/>
    </source>
</evidence>
<accession>A0A6A6ITR3</accession>
<dbReference type="OrthoDB" id="3355480at2759"/>
<organism evidence="1 2">
    <name type="scientific">Trematosphaeria pertusa</name>
    <dbReference type="NCBI Taxonomy" id="390896"/>
    <lineage>
        <taxon>Eukaryota</taxon>
        <taxon>Fungi</taxon>
        <taxon>Dikarya</taxon>
        <taxon>Ascomycota</taxon>
        <taxon>Pezizomycotina</taxon>
        <taxon>Dothideomycetes</taxon>
        <taxon>Pleosporomycetidae</taxon>
        <taxon>Pleosporales</taxon>
        <taxon>Massarineae</taxon>
        <taxon>Trematosphaeriaceae</taxon>
        <taxon>Trematosphaeria</taxon>
    </lineage>
</organism>
<dbReference type="Gene3D" id="3.30.559.10">
    <property type="entry name" value="Chloramphenicol acetyltransferase-like domain"/>
    <property type="match status" value="1"/>
</dbReference>